<sequence length="172" mass="19519">MRQLKLYIATSLDGKIARPNDAIDWLPPLEEYDYGYAEFMESVDAIVMGYKTYEVCIGLGEWPYKDKASCVFSRNPDRKLIPEAQLITQDPVEFIKQLKQTDGKAIWLLGGGEIIALLHDAGLIDAYILAYIPVILGEGIELFPGIKRQENLNLSKHQVYENGVTLFYFDKP</sequence>
<dbReference type="EMBL" id="JAEHFX010000003">
    <property type="protein sequence ID" value="MBK0402998.1"/>
    <property type="molecule type" value="Genomic_DNA"/>
</dbReference>
<keyword evidence="3" id="KW-1185">Reference proteome</keyword>
<dbReference type="Pfam" id="PF01872">
    <property type="entry name" value="RibD_C"/>
    <property type="match status" value="1"/>
</dbReference>
<dbReference type="SUPFAM" id="SSF53597">
    <property type="entry name" value="Dihydrofolate reductase-like"/>
    <property type="match status" value="1"/>
</dbReference>
<dbReference type="InterPro" id="IPR050765">
    <property type="entry name" value="Riboflavin_Biosynth_HTPR"/>
</dbReference>
<comment type="caution">
    <text evidence="2">The sequence shown here is derived from an EMBL/GenBank/DDBJ whole genome shotgun (WGS) entry which is preliminary data.</text>
</comment>
<name>A0ABS1C0Z3_9BACT</name>
<dbReference type="Gene3D" id="3.40.430.10">
    <property type="entry name" value="Dihydrofolate Reductase, subunit A"/>
    <property type="match status" value="1"/>
</dbReference>
<gene>
    <name evidence="2" type="ORF">I5M27_08360</name>
</gene>
<dbReference type="InterPro" id="IPR024072">
    <property type="entry name" value="DHFR-like_dom_sf"/>
</dbReference>
<feature type="domain" description="Bacterial bifunctional deaminase-reductase C-terminal" evidence="1">
    <location>
        <begin position="6"/>
        <end position="166"/>
    </location>
</feature>
<accession>A0ABS1C0Z3</accession>
<protein>
    <submittedName>
        <fullName evidence="2">Dihydrofolate reductase</fullName>
    </submittedName>
</protein>
<dbReference type="Proteomes" id="UP000644147">
    <property type="component" value="Unassembled WGS sequence"/>
</dbReference>
<evidence type="ECO:0000313" key="2">
    <source>
        <dbReference type="EMBL" id="MBK0402998.1"/>
    </source>
</evidence>
<reference evidence="2 3" key="1">
    <citation type="submission" date="2020-12" db="EMBL/GenBank/DDBJ databases">
        <title>Bacterial novel species Adhaeribacter sp. BT258 isolated from soil.</title>
        <authorList>
            <person name="Jung H.-Y."/>
        </authorList>
    </citation>
    <scope>NUCLEOTIDE SEQUENCE [LARGE SCALE GENOMIC DNA]</scope>
    <source>
        <strain evidence="2 3">BT258</strain>
    </source>
</reference>
<proteinExistence type="predicted"/>
<dbReference type="PANTHER" id="PTHR38011:SF11">
    <property type="entry name" value="2,5-DIAMINO-6-RIBOSYLAMINO-4(3H)-PYRIMIDINONE 5'-PHOSPHATE REDUCTASE"/>
    <property type="match status" value="1"/>
</dbReference>
<organism evidence="2 3">
    <name type="scientific">Adhaeribacter terrigena</name>
    <dbReference type="NCBI Taxonomy" id="2793070"/>
    <lineage>
        <taxon>Bacteria</taxon>
        <taxon>Pseudomonadati</taxon>
        <taxon>Bacteroidota</taxon>
        <taxon>Cytophagia</taxon>
        <taxon>Cytophagales</taxon>
        <taxon>Hymenobacteraceae</taxon>
        <taxon>Adhaeribacter</taxon>
    </lineage>
</organism>
<evidence type="ECO:0000259" key="1">
    <source>
        <dbReference type="Pfam" id="PF01872"/>
    </source>
</evidence>
<evidence type="ECO:0000313" key="3">
    <source>
        <dbReference type="Proteomes" id="UP000644147"/>
    </source>
</evidence>
<dbReference type="RefSeq" id="WP_200505743.1">
    <property type="nucleotide sequence ID" value="NZ_JAEHFX010000003.1"/>
</dbReference>
<dbReference type="InterPro" id="IPR002734">
    <property type="entry name" value="RibDG_C"/>
</dbReference>
<dbReference type="PANTHER" id="PTHR38011">
    <property type="entry name" value="DIHYDROFOLATE REDUCTASE FAMILY PROTEIN (AFU_ORTHOLOGUE AFUA_8G06820)"/>
    <property type="match status" value="1"/>
</dbReference>